<keyword evidence="3" id="KW-1185">Reference proteome</keyword>
<comment type="caution">
    <text evidence="2">The sequence shown here is derived from an EMBL/GenBank/DDBJ whole genome shotgun (WGS) entry which is preliminary data.</text>
</comment>
<proteinExistence type="predicted"/>
<gene>
    <name evidence="2" type="ORF">B9479_000978</name>
</gene>
<accession>A0A5D3B610</accession>
<dbReference type="AlphaFoldDB" id="A0A5D3B610"/>
<evidence type="ECO:0000313" key="2">
    <source>
        <dbReference type="EMBL" id="TYJ58432.1"/>
    </source>
</evidence>
<evidence type="ECO:0000256" key="1">
    <source>
        <dbReference type="SAM" id="MobiDB-lite"/>
    </source>
</evidence>
<sequence>MASESHTFFIDDALKGRMLKRLEDSKVQDCYTEGEADPSDDSFAGHLQMSEDLKSRMLKSLEQSEENHNRYDRLTTSQDDDAKDFFSDRVQGPVENEVLIDATQMSSNIGQSSAEGSQISPLAIMPGAPIFSQEYGTCV</sequence>
<feature type="region of interest" description="Disordered" evidence="1">
    <location>
        <begin position="54"/>
        <end position="85"/>
    </location>
</feature>
<dbReference type="EMBL" id="NIDF01000005">
    <property type="protein sequence ID" value="TYJ58432.1"/>
    <property type="molecule type" value="Genomic_DNA"/>
</dbReference>
<name>A0A5D3B610_9TREE</name>
<evidence type="ECO:0000313" key="3">
    <source>
        <dbReference type="Proteomes" id="UP000322245"/>
    </source>
</evidence>
<reference evidence="2 3" key="1">
    <citation type="submission" date="2017-05" db="EMBL/GenBank/DDBJ databases">
        <title>The Genome Sequence of Tsuchiyaea wingfieldii DSM 27421.</title>
        <authorList>
            <person name="Cuomo C."/>
            <person name="Passer A."/>
            <person name="Billmyre B."/>
            <person name="Heitman J."/>
        </authorList>
    </citation>
    <scope>NUCLEOTIDE SEQUENCE [LARGE SCALE GENOMIC DNA]</scope>
    <source>
        <strain evidence="2 3">DSM 27421</strain>
    </source>
</reference>
<protein>
    <submittedName>
        <fullName evidence="2">Uncharacterized protein</fullName>
    </submittedName>
</protein>
<feature type="region of interest" description="Disordered" evidence="1">
    <location>
        <begin position="30"/>
        <end position="49"/>
    </location>
</feature>
<dbReference type="Proteomes" id="UP000322245">
    <property type="component" value="Unassembled WGS sequence"/>
</dbReference>
<organism evidence="2 3">
    <name type="scientific">Cryptococcus floricola</name>
    <dbReference type="NCBI Taxonomy" id="2591691"/>
    <lineage>
        <taxon>Eukaryota</taxon>
        <taxon>Fungi</taxon>
        <taxon>Dikarya</taxon>
        <taxon>Basidiomycota</taxon>
        <taxon>Agaricomycotina</taxon>
        <taxon>Tremellomycetes</taxon>
        <taxon>Tremellales</taxon>
        <taxon>Cryptococcaceae</taxon>
        <taxon>Cryptococcus</taxon>
    </lineage>
</organism>